<gene>
    <name evidence="1" type="ORF">H9J30_04245</name>
</gene>
<evidence type="ECO:0008006" key="3">
    <source>
        <dbReference type="Google" id="ProtNLM"/>
    </source>
</evidence>
<organism evidence="1 2">
    <name type="scientific">Shewanella cutis</name>
    <dbReference type="NCBI Taxonomy" id="2766780"/>
    <lineage>
        <taxon>Bacteria</taxon>
        <taxon>Pseudomonadati</taxon>
        <taxon>Pseudomonadota</taxon>
        <taxon>Gammaproteobacteria</taxon>
        <taxon>Alteromonadales</taxon>
        <taxon>Shewanellaceae</taxon>
        <taxon>Shewanella</taxon>
    </lineage>
</organism>
<dbReference type="RefSeq" id="WP_240129849.1">
    <property type="nucleotide sequence ID" value="NZ_JACSDI010000001.1"/>
</dbReference>
<reference evidence="1 2" key="1">
    <citation type="submission" date="2020-08" db="EMBL/GenBank/DDBJ databases">
        <title>Whole genome sequence of Shewanella sp strain PS-2.</title>
        <authorList>
            <person name="Das S.K."/>
        </authorList>
    </citation>
    <scope>NUCLEOTIDE SEQUENCE [LARGE SCALE GENOMIC DNA]</scope>
    <source>
        <strain evidence="1 2">PS-2</strain>
    </source>
</reference>
<evidence type="ECO:0000313" key="2">
    <source>
        <dbReference type="Proteomes" id="UP000829384"/>
    </source>
</evidence>
<comment type="caution">
    <text evidence="1">The sequence shown here is derived from an EMBL/GenBank/DDBJ whole genome shotgun (WGS) entry which is preliminary data.</text>
</comment>
<protein>
    <recommendedName>
        <fullName evidence="3">DUF4393 domain-containing protein</fullName>
    </recommendedName>
</protein>
<evidence type="ECO:0000313" key="1">
    <source>
        <dbReference type="EMBL" id="MCG9963139.1"/>
    </source>
</evidence>
<sequence>MKTKAIDLITNNAEVVFDSLLENGLLKDIPFWGSIVGALRLKGDVTNYLFAKKIEAFISQLKKGEIEDFDAEIADKEQLQKIGVDLVFILERASNIDKAKWIAEAVIGLVEKRYDLDTFERLVYVIERFSPTLKSTLDVWYLKRDLSNGQAYAFCFDGDHPEELANLGLLSRTYEAKVANNGFFPVKFEECNLGLQLWNIIEKTNN</sequence>
<proteinExistence type="predicted"/>
<accession>A0ABS9QS69</accession>
<dbReference type="EMBL" id="JACSDI010000001">
    <property type="protein sequence ID" value="MCG9963139.1"/>
    <property type="molecule type" value="Genomic_DNA"/>
</dbReference>
<keyword evidence="2" id="KW-1185">Reference proteome</keyword>
<dbReference type="Proteomes" id="UP000829384">
    <property type="component" value="Unassembled WGS sequence"/>
</dbReference>
<name>A0ABS9QS69_9GAMM</name>